<keyword evidence="5 11" id="KW-0032">Aminotransferase</keyword>
<dbReference type="Gene3D" id="3.90.1150.10">
    <property type="entry name" value="Aspartate Aminotransferase, domain 1"/>
    <property type="match status" value="1"/>
</dbReference>
<gene>
    <name evidence="11" type="primary">hisC</name>
    <name evidence="13" type="ORF">SAMN04488528_101172</name>
</gene>
<dbReference type="InterPro" id="IPR015421">
    <property type="entry name" value="PyrdxlP-dep_Trfase_major"/>
</dbReference>
<evidence type="ECO:0000256" key="4">
    <source>
        <dbReference type="ARBA" id="ARBA00011738"/>
    </source>
</evidence>
<keyword evidence="7 11" id="KW-0808">Transferase</keyword>
<dbReference type="InterPro" id="IPR005861">
    <property type="entry name" value="HisP_aminotrans"/>
</dbReference>
<dbReference type="InterPro" id="IPR050106">
    <property type="entry name" value="HistidinolP_aminotransfase"/>
</dbReference>
<dbReference type="RefSeq" id="WP_090040694.1">
    <property type="nucleotide sequence ID" value="NZ_FOKI01000011.1"/>
</dbReference>
<evidence type="ECO:0000256" key="5">
    <source>
        <dbReference type="ARBA" id="ARBA00022576"/>
    </source>
</evidence>
<evidence type="ECO:0000313" key="13">
    <source>
        <dbReference type="EMBL" id="SFB08923.1"/>
    </source>
</evidence>
<evidence type="ECO:0000259" key="12">
    <source>
        <dbReference type="Pfam" id="PF00155"/>
    </source>
</evidence>
<evidence type="ECO:0000256" key="7">
    <source>
        <dbReference type="ARBA" id="ARBA00022679"/>
    </source>
</evidence>
<feature type="domain" description="Aminotransferase class I/classII large" evidence="12">
    <location>
        <begin position="32"/>
        <end position="357"/>
    </location>
</feature>
<comment type="catalytic activity">
    <reaction evidence="10 11">
        <text>L-histidinol phosphate + 2-oxoglutarate = 3-(imidazol-4-yl)-2-oxopropyl phosphate + L-glutamate</text>
        <dbReference type="Rhea" id="RHEA:23744"/>
        <dbReference type="ChEBI" id="CHEBI:16810"/>
        <dbReference type="ChEBI" id="CHEBI:29985"/>
        <dbReference type="ChEBI" id="CHEBI:57766"/>
        <dbReference type="ChEBI" id="CHEBI:57980"/>
        <dbReference type="EC" id="2.6.1.9"/>
    </reaction>
</comment>
<sequence>MKRIIRKEVLDTEKYVAGKPISEVKRELGLKEVIKLASNENPLGCSPDVKKVLYNLINNTALYPDSGNFQLKQALANHYNVNVSQVFCGGGSDSLIKVLCTTFLNPGDESIIAQVTFPRYESNIKLMGGICVKIPMKNNGLDVDAMVNAITDKTKMIWMCNPNNPTGSIFTKEDLQKVLDRIPKNVIIVMDEAYIEYVEDKNFPDSIEILNQYPNMITLRTFSKAYGLAGLRCGYGIANEELVGYINRVINPFDVNLFAQVAAVSALEDQDFLKEVVDENRKEREYLSKYFEEKKLEYVNSNTNFIMVNINRDDKPVYEAMLKKGVIIRPGFLLGMPQWLRISIGTKEQNRKLVQVLNDVL</sequence>
<evidence type="ECO:0000256" key="2">
    <source>
        <dbReference type="ARBA" id="ARBA00005011"/>
    </source>
</evidence>
<name>A0A1I0Y9P9_9CLOT</name>
<comment type="subunit">
    <text evidence="4 11">Homodimer.</text>
</comment>
<dbReference type="NCBIfam" id="TIGR01141">
    <property type="entry name" value="hisC"/>
    <property type="match status" value="1"/>
</dbReference>
<comment type="similarity">
    <text evidence="3 11">Belongs to the class-II pyridoxal-phosphate-dependent aminotransferase family. Histidinol-phosphate aminotransferase subfamily.</text>
</comment>
<protein>
    <recommendedName>
        <fullName evidence="11">Histidinol-phosphate aminotransferase</fullName>
        <ecNumber evidence="11">2.6.1.9</ecNumber>
    </recommendedName>
    <alternativeName>
        <fullName evidence="11">Imidazole acetol-phosphate transaminase</fullName>
    </alternativeName>
</protein>
<dbReference type="EMBL" id="FOKI01000011">
    <property type="protein sequence ID" value="SFB08923.1"/>
    <property type="molecule type" value="Genomic_DNA"/>
</dbReference>
<dbReference type="GO" id="GO:0004400">
    <property type="term" value="F:histidinol-phosphate transaminase activity"/>
    <property type="evidence" value="ECO:0007669"/>
    <property type="project" value="UniProtKB-UniRule"/>
</dbReference>
<dbReference type="Proteomes" id="UP000198619">
    <property type="component" value="Unassembled WGS sequence"/>
</dbReference>
<keyword evidence="9 11" id="KW-0368">Histidine biosynthesis</keyword>
<dbReference type="Gene3D" id="3.40.640.10">
    <property type="entry name" value="Type I PLP-dependent aspartate aminotransferase-like (Major domain)"/>
    <property type="match status" value="1"/>
</dbReference>
<comment type="cofactor">
    <cofactor evidence="1 11">
        <name>pyridoxal 5'-phosphate</name>
        <dbReference type="ChEBI" id="CHEBI:597326"/>
    </cofactor>
</comment>
<evidence type="ECO:0000256" key="10">
    <source>
        <dbReference type="ARBA" id="ARBA00047481"/>
    </source>
</evidence>
<reference evidence="13 14" key="1">
    <citation type="submission" date="2016-10" db="EMBL/GenBank/DDBJ databases">
        <authorList>
            <person name="de Groot N.N."/>
        </authorList>
    </citation>
    <scope>NUCLEOTIDE SEQUENCE [LARGE SCALE GENOMIC DNA]</scope>
    <source>
        <strain evidence="13 14">DSM 12271</strain>
    </source>
</reference>
<dbReference type="STRING" id="84698.SAMN04488528_101172"/>
<dbReference type="PROSITE" id="PS00599">
    <property type="entry name" value="AA_TRANSFER_CLASS_2"/>
    <property type="match status" value="1"/>
</dbReference>
<dbReference type="SUPFAM" id="SSF53383">
    <property type="entry name" value="PLP-dependent transferases"/>
    <property type="match status" value="1"/>
</dbReference>
<evidence type="ECO:0000256" key="3">
    <source>
        <dbReference type="ARBA" id="ARBA00007970"/>
    </source>
</evidence>
<dbReference type="InterPro" id="IPR015422">
    <property type="entry name" value="PyrdxlP-dep_Trfase_small"/>
</dbReference>
<proteinExistence type="inferred from homology"/>
<evidence type="ECO:0000256" key="6">
    <source>
        <dbReference type="ARBA" id="ARBA00022605"/>
    </source>
</evidence>
<keyword evidence="8 11" id="KW-0663">Pyridoxal phosphate</keyword>
<dbReference type="GO" id="GO:0030170">
    <property type="term" value="F:pyridoxal phosphate binding"/>
    <property type="evidence" value="ECO:0007669"/>
    <property type="project" value="InterPro"/>
</dbReference>
<dbReference type="InterPro" id="IPR001917">
    <property type="entry name" value="Aminotrans_II_pyridoxalP_BS"/>
</dbReference>
<feature type="modified residue" description="N6-(pyridoxal phosphate)lysine" evidence="11">
    <location>
        <position position="224"/>
    </location>
</feature>
<evidence type="ECO:0000256" key="8">
    <source>
        <dbReference type="ARBA" id="ARBA00022898"/>
    </source>
</evidence>
<dbReference type="CDD" id="cd00609">
    <property type="entry name" value="AAT_like"/>
    <property type="match status" value="1"/>
</dbReference>
<dbReference type="AlphaFoldDB" id="A0A1I0Y9P9"/>
<dbReference type="EC" id="2.6.1.9" evidence="11"/>
<dbReference type="UniPathway" id="UPA00031">
    <property type="reaction ID" value="UER00012"/>
</dbReference>
<evidence type="ECO:0000256" key="1">
    <source>
        <dbReference type="ARBA" id="ARBA00001933"/>
    </source>
</evidence>
<keyword evidence="6 11" id="KW-0028">Amino-acid biosynthesis</keyword>
<keyword evidence="14" id="KW-1185">Reference proteome</keyword>
<dbReference type="InterPro" id="IPR015424">
    <property type="entry name" value="PyrdxlP-dep_Trfase"/>
</dbReference>
<evidence type="ECO:0000256" key="9">
    <source>
        <dbReference type="ARBA" id="ARBA00023102"/>
    </source>
</evidence>
<dbReference type="HAMAP" id="MF_01023">
    <property type="entry name" value="HisC_aminotrans_2"/>
    <property type="match status" value="1"/>
</dbReference>
<dbReference type="GO" id="GO:0000105">
    <property type="term" value="P:L-histidine biosynthetic process"/>
    <property type="evidence" value="ECO:0007669"/>
    <property type="project" value="UniProtKB-UniRule"/>
</dbReference>
<dbReference type="Pfam" id="PF00155">
    <property type="entry name" value="Aminotran_1_2"/>
    <property type="match status" value="1"/>
</dbReference>
<dbReference type="InterPro" id="IPR004839">
    <property type="entry name" value="Aminotransferase_I/II_large"/>
</dbReference>
<dbReference type="PANTHER" id="PTHR43643">
    <property type="entry name" value="HISTIDINOL-PHOSPHATE AMINOTRANSFERASE 2"/>
    <property type="match status" value="1"/>
</dbReference>
<comment type="pathway">
    <text evidence="2 11">Amino-acid biosynthesis; L-histidine biosynthesis; L-histidine from 5-phospho-alpha-D-ribose 1-diphosphate: step 7/9.</text>
</comment>
<accession>A0A1I0Y9P9</accession>
<dbReference type="PANTHER" id="PTHR43643:SF6">
    <property type="entry name" value="HISTIDINOL-PHOSPHATE AMINOTRANSFERASE"/>
    <property type="match status" value="1"/>
</dbReference>
<dbReference type="OrthoDB" id="9813612at2"/>
<evidence type="ECO:0000256" key="11">
    <source>
        <dbReference type="HAMAP-Rule" id="MF_01023"/>
    </source>
</evidence>
<organism evidence="13 14">
    <name type="scientific">Clostridium frigidicarnis</name>
    <dbReference type="NCBI Taxonomy" id="84698"/>
    <lineage>
        <taxon>Bacteria</taxon>
        <taxon>Bacillati</taxon>
        <taxon>Bacillota</taxon>
        <taxon>Clostridia</taxon>
        <taxon>Eubacteriales</taxon>
        <taxon>Clostridiaceae</taxon>
        <taxon>Clostridium</taxon>
    </lineage>
</organism>
<evidence type="ECO:0000313" key="14">
    <source>
        <dbReference type="Proteomes" id="UP000198619"/>
    </source>
</evidence>